<evidence type="ECO:0000256" key="1">
    <source>
        <dbReference type="SAM" id="MobiDB-lite"/>
    </source>
</evidence>
<sequence>MLLARCADGRYITICQLQYLSQSQGCTDTSPSLEHNRPTYEQSHQLN</sequence>
<accession>L8WS11</accession>
<evidence type="ECO:0000313" key="2">
    <source>
        <dbReference type="EMBL" id="ELU39174.1"/>
    </source>
</evidence>
<dbReference type="Proteomes" id="UP000011668">
    <property type="component" value="Unassembled WGS sequence"/>
</dbReference>
<protein>
    <submittedName>
        <fullName evidence="2">Uncharacterized protein</fullName>
    </submittedName>
</protein>
<keyword evidence="3" id="KW-1185">Reference proteome</keyword>
<comment type="caution">
    <text evidence="2">The sequence shown here is derived from an EMBL/GenBank/DDBJ whole genome shotgun (WGS) entry which is preliminary data.</text>
</comment>
<gene>
    <name evidence="2" type="ORF">AG1IA_06796</name>
</gene>
<proteinExistence type="predicted"/>
<reference evidence="2 3" key="1">
    <citation type="journal article" date="2013" name="Nat. Commun.">
        <title>The evolution and pathogenic mechanisms of the rice sheath blight pathogen.</title>
        <authorList>
            <person name="Zheng A."/>
            <person name="Lin R."/>
            <person name="Xu L."/>
            <person name="Qin P."/>
            <person name="Tang C."/>
            <person name="Ai P."/>
            <person name="Zhang D."/>
            <person name="Liu Y."/>
            <person name="Sun Z."/>
            <person name="Feng H."/>
            <person name="Wang Y."/>
            <person name="Chen Y."/>
            <person name="Liang X."/>
            <person name="Fu R."/>
            <person name="Li Q."/>
            <person name="Zhang J."/>
            <person name="Yu X."/>
            <person name="Xie Z."/>
            <person name="Ding L."/>
            <person name="Guan P."/>
            <person name="Tang J."/>
            <person name="Liang Y."/>
            <person name="Wang S."/>
            <person name="Deng Q."/>
            <person name="Li S."/>
            <person name="Zhu J."/>
            <person name="Wang L."/>
            <person name="Liu H."/>
            <person name="Li P."/>
        </authorList>
    </citation>
    <scope>NUCLEOTIDE SEQUENCE [LARGE SCALE GENOMIC DNA]</scope>
    <source>
        <strain evidence="3">AG-1 IA</strain>
    </source>
</reference>
<evidence type="ECO:0000313" key="3">
    <source>
        <dbReference type="Proteomes" id="UP000011668"/>
    </source>
</evidence>
<feature type="region of interest" description="Disordered" evidence="1">
    <location>
        <begin position="24"/>
        <end position="47"/>
    </location>
</feature>
<dbReference type="HOGENOM" id="CLU_3175695_0_0_1"/>
<organism evidence="2 3">
    <name type="scientific">Thanatephorus cucumeris (strain AG1-IA)</name>
    <name type="common">Rice sheath blight fungus</name>
    <name type="synonym">Rhizoctonia solani</name>
    <dbReference type="NCBI Taxonomy" id="983506"/>
    <lineage>
        <taxon>Eukaryota</taxon>
        <taxon>Fungi</taxon>
        <taxon>Dikarya</taxon>
        <taxon>Basidiomycota</taxon>
        <taxon>Agaricomycotina</taxon>
        <taxon>Agaricomycetes</taxon>
        <taxon>Cantharellales</taxon>
        <taxon>Ceratobasidiaceae</taxon>
        <taxon>Rhizoctonia</taxon>
        <taxon>Rhizoctonia solani AG-1</taxon>
    </lineage>
</organism>
<dbReference type="AlphaFoldDB" id="L8WS11"/>
<dbReference type="EMBL" id="AFRT01001894">
    <property type="protein sequence ID" value="ELU39174.1"/>
    <property type="molecule type" value="Genomic_DNA"/>
</dbReference>
<name>L8WS11_THACA</name>